<evidence type="ECO:0000256" key="5">
    <source>
        <dbReference type="SAM" id="SignalP"/>
    </source>
</evidence>
<dbReference type="Proteomes" id="UP000032611">
    <property type="component" value="Chromosome"/>
</dbReference>
<dbReference type="AlphaFoldDB" id="A0A0D5LPP6"/>
<sequence length="121" mass="12785">MRAKYRMLAVAATMGLGAVQPALASTIEITLPGETEVGDIDATYDCGDFTLEAHYINSGDVSLATLAWQEQFAVASEVISGSGARYAAGPYIWWVKGDTATLYDSFKGPDDPGIACKTTTP</sequence>
<evidence type="ECO:0000259" key="6">
    <source>
        <dbReference type="Pfam" id="PF09864"/>
    </source>
</evidence>
<proteinExistence type="predicted"/>
<keyword evidence="1 5" id="KW-0732">Signal</keyword>
<dbReference type="InterPro" id="IPR036328">
    <property type="entry name" value="MliC_sf"/>
</dbReference>
<evidence type="ECO:0000256" key="4">
    <source>
        <dbReference type="ARBA" id="ARBA00023288"/>
    </source>
</evidence>
<dbReference type="EMBL" id="CP010803">
    <property type="protein sequence ID" value="AJY45308.1"/>
    <property type="molecule type" value="Genomic_DNA"/>
</dbReference>
<name>A0A0D5LPP6_MAREN</name>
<dbReference type="KEGG" id="mey:TM49_05725"/>
<protein>
    <recommendedName>
        <fullName evidence="6">C-type lysozyme inhibitor domain-containing protein</fullName>
    </recommendedName>
</protein>
<keyword evidence="2" id="KW-0472">Membrane</keyword>
<feature type="signal peptide" evidence="5">
    <location>
        <begin position="1"/>
        <end position="24"/>
    </location>
</feature>
<dbReference type="InterPro" id="IPR018660">
    <property type="entry name" value="MliC"/>
</dbReference>
<dbReference type="SUPFAM" id="SSF141488">
    <property type="entry name" value="YdhA-like"/>
    <property type="match status" value="1"/>
</dbReference>
<dbReference type="Gene3D" id="2.40.128.200">
    <property type="match status" value="1"/>
</dbReference>
<evidence type="ECO:0000256" key="1">
    <source>
        <dbReference type="ARBA" id="ARBA00022729"/>
    </source>
</evidence>
<dbReference type="Pfam" id="PF09864">
    <property type="entry name" value="MliC"/>
    <property type="match status" value="1"/>
</dbReference>
<keyword evidence="8" id="KW-1185">Reference proteome</keyword>
<feature type="domain" description="C-type lysozyme inhibitor" evidence="6">
    <location>
        <begin position="44"/>
        <end position="109"/>
    </location>
</feature>
<evidence type="ECO:0000313" key="7">
    <source>
        <dbReference type="EMBL" id="AJY45308.1"/>
    </source>
</evidence>
<accession>A0A0D5LPP6</accession>
<evidence type="ECO:0000256" key="3">
    <source>
        <dbReference type="ARBA" id="ARBA00023139"/>
    </source>
</evidence>
<feature type="chain" id="PRO_5002295343" description="C-type lysozyme inhibitor domain-containing protein" evidence="5">
    <location>
        <begin position="25"/>
        <end position="121"/>
    </location>
</feature>
<evidence type="ECO:0000256" key="2">
    <source>
        <dbReference type="ARBA" id="ARBA00023136"/>
    </source>
</evidence>
<dbReference type="HOGENOM" id="CLU_151151_1_0_5"/>
<evidence type="ECO:0000313" key="8">
    <source>
        <dbReference type="Proteomes" id="UP000032611"/>
    </source>
</evidence>
<gene>
    <name evidence="7" type="ORF">TM49_05725</name>
</gene>
<dbReference type="STRING" id="1486262.TM49_05725"/>
<keyword evidence="4" id="KW-0449">Lipoprotein</keyword>
<reference evidence="7 8" key="1">
    <citation type="journal article" date="2015" name="Genome Announc.">
        <title>Complete genome sequence of Martelella endophytica YC6887, which has antifungal activity associated with a halophyte.</title>
        <authorList>
            <person name="Khan A."/>
            <person name="Khan H."/>
            <person name="Chung E.J."/>
            <person name="Hossain M.T."/>
            <person name="Chung Y.R."/>
        </authorList>
    </citation>
    <scope>NUCLEOTIDE SEQUENCE [LARGE SCALE GENOMIC DNA]</scope>
    <source>
        <strain evidence="7">YC6887</strain>
    </source>
</reference>
<organism evidence="7 8">
    <name type="scientific">Martelella endophytica</name>
    <dbReference type="NCBI Taxonomy" id="1486262"/>
    <lineage>
        <taxon>Bacteria</taxon>
        <taxon>Pseudomonadati</taxon>
        <taxon>Pseudomonadota</taxon>
        <taxon>Alphaproteobacteria</taxon>
        <taxon>Hyphomicrobiales</taxon>
        <taxon>Aurantimonadaceae</taxon>
        <taxon>Martelella</taxon>
    </lineage>
</organism>
<keyword evidence="3" id="KW-0564">Palmitate</keyword>
<dbReference type="PATRIC" id="fig|1486262.3.peg.1173"/>
<dbReference type="RefSeq" id="WP_052699723.1">
    <property type="nucleotide sequence ID" value="NZ_CP010803.1"/>
</dbReference>